<gene>
    <name evidence="1" type="ORF">SAMN04487942_3056</name>
</gene>
<sequence>MLIFDKLNNLNPFKFTIQNSENVFFQNNTESKTVTLQNKFYLYELKYD</sequence>
<name>A0A1H8QMC2_9FLAO</name>
<proteinExistence type="predicted"/>
<accession>A0A1H8QMC2</accession>
<dbReference type="EMBL" id="FODN01000008">
    <property type="protein sequence ID" value="SEO55395.1"/>
    <property type="molecule type" value="Genomic_DNA"/>
</dbReference>
<evidence type="ECO:0000313" key="2">
    <source>
        <dbReference type="Proteomes" id="UP000198657"/>
    </source>
</evidence>
<dbReference type="AlphaFoldDB" id="A0A1H8QMC2"/>
<dbReference type="Proteomes" id="UP000198657">
    <property type="component" value="Unassembled WGS sequence"/>
</dbReference>
<organism evidence="1 2">
    <name type="scientific">Flavobacterium sinopsychrotolerans</name>
    <dbReference type="NCBI Taxonomy" id="604089"/>
    <lineage>
        <taxon>Bacteria</taxon>
        <taxon>Pseudomonadati</taxon>
        <taxon>Bacteroidota</taxon>
        <taxon>Flavobacteriia</taxon>
        <taxon>Flavobacteriales</taxon>
        <taxon>Flavobacteriaceae</taxon>
        <taxon>Flavobacterium</taxon>
    </lineage>
</organism>
<keyword evidence="2" id="KW-1185">Reference proteome</keyword>
<evidence type="ECO:0000313" key="1">
    <source>
        <dbReference type="EMBL" id="SEO55395.1"/>
    </source>
</evidence>
<protein>
    <submittedName>
        <fullName evidence="1">Uncharacterized protein</fullName>
    </submittedName>
</protein>
<reference evidence="2" key="1">
    <citation type="submission" date="2016-10" db="EMBL/GenBank/DDBJ databases">
        <authorList>
            <person name="Varghese N."/>
            <person name="Submissions S."/>
        </authorList>
    </citation>
    <scope>NUCLEOTIDE SEQUENCE [LARGE SCALE GENOMIC DNA]</scope>
    <source>
        <strain evidence="2">CGMCC 1.8704</strain>
    </source>
</reference>